<proteinExistence type="predicted"/>
<protein>
    <submittedName>
        <fullName evidence="1">Uncharacterized protein</fullName>
    </submittedName>
</protein>
<dbReference type="AlphaFoldDB" id="A0A0F9M248"/>
<sequence length="47" mass="5297">MSPIVSIAQYKLMKAISEGVYPSGHRGISKEVADKYIRETKEEDVKN</sequence>
<feature type="non-terminal residue" evidence="1">
    <location>
        <position position="47"/>
    </location>
</feature>
<dbReference type="EMBL" id="LAZR01009758">
    <property type="protein sequence ID" value="KKM70750.1"/>
    <property type="molecule type" value="Genomic_DNA"/>
</dbReference>
<gene>
    <name evidence="1" type="ORF">LCGC14_1437620</name>
</gene>
<accession>A0A0F9M248</accession>
<evidence type="ECO:0000313" key="1">
    <source>
        <dbReference type="EMBL" id="KKM70750.1"/>
    </source>
</evidence>
<organism evidence="1">
    <name type="scientific">marine sediment metagenome</name>
    <dbReference type="NCBI Taxonomy" id="412755"/>
    <lineage>
        <taxon>unclassified sequences</taxon>
        <taxon>metagenomes</taxon>
        <taxon>ecological metagenomes</taxon>
    </lineage>
</organism>
<reference evidence="1" key="1">
    <citation type="journal article" date="2015" name="Nature">
        <title>Complex archaea that bridge the gap between prokaryotes and eukaryotes.</title>
        <authorList>
            <person name="Spang A."/>
            <person name="Saw J.H."/>
            <person name="Jorgensen S.L."/>
            <person name="Zaremba-Niedzwiedzka K."/>
            <person name="Martijn J."/>
            <person name="Lind A.E."/>
            <person name="van Eijk R."/>
            <person name="Schleper C."/>
            <person name="Guy L."/>
            <person name="Ettema T.J."/>
        </authorList>
    </citation>
    <scope>NUCLEOTIDE SEQUENCE</scope>
</reference>
<name>A0A0F9M248_9ZZZZ</name>
<comment type="caution">
    <text evidence="1">The sequence shown here is derived from an EMBL/GenBank/DDBJ whole genome shotgun (WGS) entry which is preliminary data.</text>
</comment>